<dbReference type="AlphaFoldDB" id="A0A8S9YUM9"/>
<keyword evidence="2" id="KW-0472">Membrane</keyword>
<dbReference type="OrthoDB" id="6250977at2759"/>
<dbReference type="Proteomes" id="UP000822476">
    <property type="component" value="Unassembled WGS sequence"/>
</dbReference>
<comment type="caution">
    <text evidence="3">The sequence shown here is derived from an EMBL/GenBank/DDBJ whole genome shotgun (WGS) entry which is preliminary data.</text>
</comment>
<keyword evidence="2" id="KW-0812">Transmembrane</keyword>
<keyword evidence="4" id="KW-1185">Reference proteome</keyword>
<evidence type="ECO:0000313" key="3">
    <source>
        <dbReference type="EMBL" id="KAF7258735.1"/>
    </source>
</evidence>
<keyword evidence="2" id="KW-1133">Transmembrane helix</keyword>
<organism evidence="3 4">
    <name type="scientific">Paragonimus skrjabini miyazakii</name>
    <dbReference type="NCBI Taxonomy" id="59628"/>
    <lineage>
        <taxon>Eukaryota</taxon>
        <taxon>Metazoa</taxon>
        <taxon>Spiralia</taxon>
        <taxon>Lophotrochozoa</taxon>
        <taxon>Platyhelminthes</taxon>
        <taxon>Trematoda</taxon>
        <taxon>Digenea</taxon>
        <taxon>Plagiorchiida</taxon>
        <taxon>Troglotremata</taxon>
        <taxon>Troglotrematidae</taxon>
        <taxon>Paragonimus</taxon>
    </lineage>
</organism>
<evidence type="ECO:0000256" key="2">
    <source>
        <dbReference type="SAM" id="Phobius"/>
    </source>
</evidence>
<proteinExistence type="predicted"/>
<feature type="transmembrane region" description="Helical" evidence="2">
    <location>
        <begin position="276"/>
        <end position="298"/>
    </location>
</feature>
<name>A0A8S9YUM9_9TREM</name>
<gene>
    <name evidence="3" type="ORF">EG68_03955</name>
</gene>
<evidence type="ECO:0000313" key="4">
    <source>
        <dbReference type="Proteomes" id="UP000822476"/>
    </source>
</evidence>
<accession>A0A8S9YUM9</accession>
<reference evidence="3" key="1">
    <citation type="submission" date="2019-07" db="EMBL/GenBank/DDBJ databases">
        <title>Annotation for the trematode Paragonimus miyazaki's.</title>
        <authorList>
            <person name="Choi Y.-J."/>
        </authorList>
    </citation>
    <scope>NUCLEOTIDE SEQUENCE</scope>
    <source>
        <strain evidence="3">Japan</strain>
    </source>
</reference>
<dbReference type="EMBL" id="JTDE01001558">
    <property type="protein sequence ID" value="KAF7258735.1"/>
    <property type="molecule type" value="Genomic_DNA"/>
</dbReference>
<protein>
    <submittedName>
        <fullName evidence="3">Uncharacterized protein</fullName>
    </submittedName>
</protein>
<evidence type="ECO:0000256" key="1">
    <source>
        <dbReference type="SAM" id="MobiDB-lite"/>
    </source>
</evidence>
<feature type="compositionally biased region" description="Polar residues" evidence="1">
    <location>
        <begin position="741"/>
        <end position="755"/>
    </location>
</feature>
<feature type="compositionally biased region" description="Basic and acidic residues" evidence="1">
    <location>
        <begin position="217"/>
        <end position="228"/>
    </location>
</feature>
<feature type="region of interest" description="Disordered" evidence="1">
    <location>
        <begin position="739"/>
        <end position="771"/>
    </location>
</feature>
<sequence>MNTCDVIFKLSEQKDLHECPYRMTVAVNYTCLPVFSQDELICADSYVELTCNPLGFDTSLLILRAKLLYNLTTADIPHALLTKHQCANTDDTNRCINWDATRFYANRCNRRSVCTINPNMALQMFNQMKPQSELKKLSGQLNDDSFKVTGTLSEVENLFQCSKPNLLLEYTCAHRILLKPIAHSVAEEDGQKADRKPRKRERAQMGNSKLRSNLYEKTGHPHNSEKQEISSLTIPPIHEVTDPNEDQEKDAQNDATNKADSPDGIDSTTSLNSSRVMLISLVPSIVCLLLVLTLIVYIGHHRRLYHLRSKSNAADKAAMKDRLTHQGSQAGEHSVAMVKDCDFYVGELVHTSSYGNRLTTDSVYADRTKVLPHHWNPMTIPEPKLRSISPIGSACCSCQTNNCGSPCSRETRANFCSICAPDPYPIRSMTSSIGRVQVENIDHAVLSPGAVNQLAVDHGRAAGGQVKSAEKNGPLDYKRERQFIKSPYISVSTYLNKYNSGLLPVKTRFVEMEKDRLLDSSANDSKQYTDPRETMKPFINSTSPLITRSRTEPATTSMIEPKCDIYSAFGNQSVVKQLSGSMMHTTSSSVALDPSTRLKFSPPLFTSADCFVECLGPSLTASCFQNIPAAQQRSHPIPVVRYPHEFEGDLQEFADSGSDNQPNSSLSTVHTATNAHIMNSNRPDLLCPPVSSGEHHSNISERFEPKFRPTNTLDHKQTSKTLHTPDHNFSVPDRYPKMATGQISPTNRNLSTTGINRHPTTRETSSTGYNPNKLLRFQTANMEKPCSIHTENGSLSGSLNIPTSMCRSLQP</sequence>
<feature type="region of interest" description="Disordered" evidence="1">
    <location>
        <begin position="186"/>
        <end position="269"/>
    </location>
</feature>